<evidence type="ECO:0000313" key="1">
    <source>
        <dbReference type="EMBL" id="GFY49260.1"/>
    </source>
</evidence>
<organism evidence="1 2">
    <name type="scientific">Trichonephila inaurata madagascariensis</name>
    <dbReference type="NCBI Taxonomy" id="2747483"/>
    <lineage>
        <taxon>Eukaryota</taxon>
        <taxon>Metazoa</taxon>
        <taxon>Ecdysozoa</taxon>
        <taxon>Arthropoda</taxon>
        <taxon>Chelicerata</taxon>
        <taxon>Arachnida</taxon>
        <taxon>Araneae</taxon>
        <taxon>Araneomorphae</taxon>
        <taxon>Entelegynae</taxon>
        <taxon>Araneoidea</taxon>
        <taxon>Nephilidae</taxon>
        <taxon>Trichonephila</taxon>
        <taxon>Trichonephila inaurata</taxon>
    </lineage>
</organism>
<evidence type="ECO:0000313" key="2">
    <source>
        <dbReference type="Proteomes" id="UP000886998"/>
    </source>
</evidence>
<keyword evidence="2" id="KW-1185">Reference proteome</keyword>
<gene>
    <name evidence="1" type="ORF">TNIN_99601</name>
</gene>
<dbReference type="Proteomes" id="UP000886998">
    <property type="component" value="Unassembled WGS sequence"/>
</dbReference>
<protein>
    <submittedName>
        <fullName evidence="1">Uncharacterized protein</fullName>
    </submittedName>
</protein>
<proteinExistence type="predicted"/>
<dbReference type="EMBL" id="BMAV01006923">
    <property type="protein sequence ID" value="GFY49260.1"/>
    <property type="molecule type" value="Genomic_DNA"/>
</dbReference>
<name>A0A8X7BZ51_9ARAC</name>
<sequence length="90" mass="10547">MYFREHFWLKFNQKNKQKVWFSKLLDIPKWPRDRAVADFCITTGDNCLSKHLNTIGIAQSPLCKLCDSNEEMDAIHLARCRALNSGSMWN</sequence>
<comment type="caution">
    <text evidence="1">The sequence shown here is derived from an EMBL/GenBank/DDBJ whole genome shotgun (WGS) entry which is preliminary data.</text>
</comment>
<accession>A0A8X7BZ51</accession>
<dbReference type="AlphaFoldDB" id="A0A8X7BZ51"/>
<reference evidence="1" key="1">
    <citation type="submission" date="2020-08" db="EMBL/GenBank/DDBJ databases">
        <title>Multicomponent nature underlies the extraordinary mechanical properties of spider dragline silk.</title>
        <authorList>
            <person name="Kono N."/>
            <person name="Nakamura H."/>
            <person name="Mori M."/>
            <person name="Yoshida Y."/>
            <person name="Ohtoshi R."/>
            <person name="Malay A.D."/>
            <person name="Moran D.A.P."/>
            <person name="Tomita M."/>
            <person name="Numata K."/>
            <person name="Arakawa K."/>
        </authorList>
    </citation>
    <scope>NUCLEOTIDE SEQUENCE</scope>
</reference>
<dbReference type="OrthoDB" id="6431360at2759"/>